<reference evidence="8 9" key="1">
    <citation type="submission" date="2018-03" db="EMBL/GenBank/DDBJ databases">
        <title>The draft genome of Mesorhizobium sp. 6GN-30.</title>
        <authorList>
            <person name="Liu L."/>
            <person name="Li L."/>
            <person name="Wang T."/>
            <person name="Zhang X."/>
            <person name="Liang L."/>
        </authorList>
    </citation>
    <scope>NUCLEOTIDE SEQUENCE [LARGE SCALE GENOMIC DNA]</scope>
    <source>
        <strain evidence="8 9">6GN30</strain>
    </source>
</reference>
<organism evidence="8 9">
    <name type="scientific">Kumtagia ephedrae</name>
    <dbReference type="NCBI Taxonomy" id="2116701"/>
    <lineage>
        <taxon>Bacteria</taxon>
        <taxon>Pseudomonadati</taxon>
        <taxon>Pseudomonadota</taxon>
        <taxon>Alphaproteobacteria</taxon>
        <taxon>Hyphomicrobiales</taxon>
        <taxon>Phyllobacteriaceae</taxon>
        <taxon>Kumtagia</taxon>
    </lineage>
</organism>
<dbReference type="PIRSF" id="PIRSF000337">
    <property type="entry name" value="NTA_MOA"/>
    <property type="match status" value="1"/>
</dbReference>
<feature type="binding site" evidence="6">
    <location>
        <position position="151"/>
    </location>
    <ligand>
        <name>FMN</name>
        <dbReference type="ChEBI" id="CHEBI:58210"/>
    </ligand>
</feature>
<keyword evidence="2 6" id="KW-0288">FMN</keyword>
<comment type="similarity">
    <text evidence="5">Belongs to the NtaA/SnaA/DszA monooxygenase family.</text>
</comment>
<evidence type="ECO:0000256" key="1">
    <source>
        <dbReference type="ARBA" id="ARBA00022630"/>
    </source>
</evidence>
<feature type="binding site" evidence="6">
    <location>
        <position position="205"/>
    </location>
    <ligand>
        <name>FMN</name>
        <dbReference type="ChEBI" id="CHEBI:58210"/>
    </ligand>
</feature>
<evidence type="ECO:0000313" key="8">
    <source>
        <dbReference type="EMBL" id="PSJ52094.1"/>
    </source>
</evidence>
<keyword evidence="9" id="KW-1185">Reference proteome</keyword>
<dbReference type="SUPFAM" id="SSF51679">
    <property type="entry name" value="Bacterial luciferase-like"/>
    <property type="match status" value="1"/>
</dbReference>
<protein>
    <submittedName>
        <fullName evidence="8">Nitrilotriacetate monooxygenase</fullName>
    </submittedName>
</protein>
<dbReference type="GO" id="GO:0004497">
    <property type="term" value="F:monooxygenase activity"/>
    <property type="evidence" value="ECO:0007669"/>
    <property type="project" value="UniProtKB-KW"/>
</dbReference>
<evidence type="ECO:0000259" key="7">
    <source>
        <dbReference type="Pfam" id="PF00296"/>
    </source>
</evidence>
<dbReference type="GO" id="GO:0016705">
    <property type="term" value="F:oxidoreductase activity, acting on paired donors, with incorporation or reduction of molecular oxygen"/>
    <property type="evidence" value="ECO:0007669"/>
    <property type="project" value="InterPro"/>
</dbReference>
<dbReference type="EMBL" id="PXYK01000039">
    <property type="protein sequence ID" value="PSJ52094.1"/>
    <property type="molecule type" value="Genomic_DNA"/>
</dbReference>
<dbReference type="RefSeq" id="WP_106775282.1">
    <property type="nucleotide sequence ID" value="NZ_PXYK01000039.1"/>
</dbReference>
<dbReference type="NCBIfam" id="TIGR03860">
    <property type="entry name" value="FMN_nitrolo"/>
    <property type="match status" value="1"/>
</dbReference>
<evidence type="ECO:0000256" key="2">
    <source>
        <dbReference type="ARBA" id="ARBA00022643"/>
    </source>
</evidence>
<evidence type="ECO:0000256" key="6">
    <source>
        <dbReference type="PIRSR" id="PIRSR000337-1"/>
    </source>
</evidence>
<evidence type="ECO:0000256" key="3">
    <source>
        <dbReference type="ARBA" id="ARBA00023002"/>
    </source>
</evidence>
<dbReference type="OrthoDB" id="9779442at2"/>
<dbReference type="Pfam" id="PF00296">
    <property type="entry name" value="Bac_luciferase"/>
    <property type="match status" value="1"/>
</dbReference>
<dbReference type="PANTHER" id="PTHR30011">
    <property type="entry name" value="ALKANESULFONATE MONOOXYGENASE-RELATED"/>
    <property type="match status" value="1"/>
</dbReference>
<dbReference type="InterPro" id="IPR011251">
    <property type="entry name" value="Luciferase-like_dom"/>
</dbReference>
<dbReference type="CDD" id="cd01095">
    <property type="entry name" value="Nitrilotriacetate_monoxgenase"/>
    <property type="match status" value="1"/>
</dbReference>
<feature type="binding site" evidence="6">
    <location>
        <position position="204"/>
    </location>
    <ligand>
        <name>FMN</name>
        <dbReference type="ChEBI" id="CHEBI:58210"/>
    </ligand>
</feature>
<feature type="binding site" evidence="6">
    <location>
        <position position="97"/>
    </location>
    <ligand>
        <name>FMN</name>
        <dbReference type="ChEBI" id="CHEBI:58210"/>
    </ligand>
</feature>
<comment type="caution">
    <text evidence="8">The sequence shown here is derived from an EMBL/GenBank/DDBJ whole genome shotgun (WGS) entry which is preliminary data.</text>
</comment>
<dbReference type="InterPro" id="IPR036661">
    <property type="entry name" value="Luciferase-like_sf"/>
</dbReference>
<feature type="binding site" evidence="6">
    <location>
        <position position="147"/>
    </location>
    <ligand>
        <name>FMN</name>
        <dbReference type="ChEBI" id="CHEBI:58210"/>
    </ligand>
</feature>
<evidence type="ECO:0000313" key="9">
    <source>
        <dbReference type="Proteomes" id="UP000241229"/>
    </source>
</evidence>
<evidence type="ECO:0000256" key="4">
    <source>
        <dbReference type="ARBA" id="ARBA00023033"/>
    </source>
</evidence>
<dbReference type="AlphaFoldDB" id="A0A2P7RPG0"/>
<dbReference type="Proteomes" id="UP000241229">
    <property type="component" value="Unassembled WGS sequence"/>
</dbReference>
<sequence>MRQMKLGAFLMPTGHHIAGWRHPAAAADAGIDVQHMIGLARAAERGLFDLVFFEDAAGVREARAELAAQTSRSIGFEPVSLLAALAAHTSHVGLVATASTSYNEPFALARAFATLDLVSGGRAGWNLVTSASEIEAANFGAQGLRAHRDRYARAGEFADIVLGLWDPATRTGTLGHDGESFAVRQGLGIPASPQGRPVMVQAGSSDVGRDLAARTADVVFVATQTLSVAKEFYDDVKARAARAGRDPDHVKIMPGVSPVVADSRAEAQAKFDELQALIPDDVGLALLASYLATDALNGLPLDGPLPELKSTEGMQSRQALVVEQSRRDGLSIRQVAQHFAGARGHWRLVGTADDVADQLEEWFRGGAADGFNVMPAYFPGELDNFVDLVIPELQRRGLFRTAYEGSTLRRNLGLAA</sequence>
<keyword evidence="4 8" id="KW-0503">Monooxygenase</keyword>
<accession>A0A2P7RPG0</accession>
<feature type="binding site" evidence="6">
    <location>
        <position position="55"/>
    </location>
    <ligand>
        <name>FMN</name>
        <dbReference type="ChEBI" id="CHEBI:58210"/>
    </ligand>
</feature>
<feature type="domain" description="Luciferase-like" evidence="7">
    <location>
        <begin position="18"/>
        <end position="367"/>
    </location>
</feature>
<dbReference type="PANTHER" id="PTHR30011:SF16">
    <property type="entry name" value="C2H2 FINGER DOMAIN TRANSCRIPTION FACTOR (EUROFUNG)-RELATED"/>
    <property type="match status" value="1"/>
</dbReference>
<dbReference type="InterPro" id="IPR016215">
    <property type="entry name" value="NTA_MOA"/>
</dbReference>
<evidence type="ECO:0000256" key="5">
    <source>
        <dbReference type="ARBA" id="ARBA00033748"/>
    </source>
</evidence>
<name>A0A2P7RPG0_9HYPH</name>
<keyword evidence="3" id="KW-0560">Oxidoreductase</keyword>
<gene>
    <name evidence="8" type="ORF">C7I84_26810</name>
</gene>
<keyword evidence="1 6" id="KW-0285">Flavoprotein</keyword>
<dbReference type="InterPro" id="IPR051260">
    <property type="entry name" value="Diverse_substr_monoxygenases"/>
</dbReference>
<proteinExistence type="inferred from homology"/>
<dbReference type="Gene3D" id="3.20.20.30">
    <property type="entry name" value="Luciferase-like domain"/>
    <property type="match status" value="1"/>
</dbReference>